<dbReference type="AlphaFoldDB" id="A0A8K1GE18"/>
<feature type="region of interest" description="Disordered" evidence="1">
    <location>
        <begin position="20"/>
        <end position="63"/>
    </location>
</feature>
<accession>A0A8K1GE18</accession>
<organism evidence="2 3">
    <name type="scientific">Zosterops borbonicus</name>
    <dbReference type="NCBI Taxonomy" id="364589"/>
    <lineage>
        <taxon>Eukaryota</taxon>
        <taxon>Metazoa</taxon>
        <taxon>Chordata</taxon>
        <taxon>Craniata</taxon>
        <taxon>Vertebrata</taxon>
        <taxon>Euteleostomi</taxon>
        <taxon>Archelosauria</taxon>
        <taxon>Archosauria</taxon>
        <taxon>Dinosauria</taxon>
        <taxon>Saurischia</taxon>
        <taxon>Theropoda</taxon>
        <taxon>Coelurosauria</taxon>
        <taxon>Aves</taxon>
        <taxon>Neognathae</taxon>
        <taxon>Neoaves</taxon>
        <taxon>Telluraves</taxon>
        <taxon>Australaves</taxon>
        <taxon>Passeriformes</taxon>
        <taxon>Sylvioidea</taxon>
        <taxon>Zosteropidae</taxon>
        <taxon>Zosterops</taxon>
    </lineage>
</organism>
<reference evidence="2" key="1">
    <citation type="submission" date="2019-04" db="EMBL/GenBank/DDBJ databases">
        <title>Genome assembly of Zosterops borbonicus 15179.</title>
        <authorList>
            <person name="Leroy T."/>
            <person name="Anselmetti Y."/>
            <person name="Tilak M.-K."/>
            <person name="Nabholz B."/>
        </authorList>
    </citation>
    <scope>NUCLEOTIDE SEQUENCE</scope>
    <source>
        <strain evidence="2">HGM_15179</strain>
        <tissue evidence="2">Muscle</tissue>
    </source>
</reference>
<keyword evidence="3" id="KW-1185">Reference proteome</keyword>
<name>A0A8K1GE18_9PASS</name>
<evidence type="ECO:0000313" key="2">
    <source>
        <dbReference type="EMBL" id="TRZ17031.1"/>
    </source>
</evidence>
<proteinExistence type="predicted"/>
<dbReference type="EMBL" id="SWJQ01000287">
    <property type="protein sequence ID" value="TRZ17031.1"/>
    <property type="molecule type" value="Genomic_DNA"/>
</dbReference>
<dbReference type="Proteomes" id="UP000796761">
    <property type="component" value="Unassembled WGS sequence"/>
</dbReference>
<gene>
    <name evidence="2" type="ORF">HGM15179_010125</name>
</gene>
<comment type="caution">
    <text evidence="2">The sequence shown here is derived from an EMBL/GenBank/DDBJ whole genome shotgun (WGS) entry which is preliminary data.</text>
</comment>
<protein>
    <submittedName>
        <fullName evidence="2">Uncharacterized protein</fullName>
    </submittedName>
</protein>
<evidence type="ECO:0000313" key="3">
    <source>
        <dbReference type="Proteomes" id="UP000796761"/>
    </source>
</evidence>
<evidence type="ECO:0000256" key="1">
    <source>
        <dbReference type="SAM" id="MobiDB-lite"/>
    </source>
</evidence>
<sequence length="251" mass="27630">MGPLQTQYRQCHLLACDMNPSHQPGPAADSLDNPPNPPDPSVGYSLYGHMSNPTGRLHRRKKESEISLGKQLGCFDNDMTHMNVLKLTIRIISQSFFSPDGLSPAGEKRSNSPWKIDSSFLCQLLELGGIGGNVDSISSLHREKSPASLVKRDELAKSENPVLSMEIVQVQSKIVDLESVVQTCRKHEAACSALRQQGVTLEYPSLHKSPENLDSEPFSEPSPLEMCINCLEMKLQFGFLLSAESVNQQNG</sequence>